<feature type="domain" description="Peptidase M16 middle/third" evidence="11">
    <location>
        <begin position="536"/>
        <end position="816"/>
    </location>
</feature>
<evidence type="ECO:0000256" key="1">
    <source>
        <dbReference type="ARBA" id="ARBA00007261"/>
    </source>
</evidence>
<feature type="domain" description="Peptidase M16 C-terminal" evidence="10">
    <location>
        <begin position="344"/>
        <end position="528"/>
    </location>
</feature>
<accession>A0A6J0C555</accession>
<dbReference type="RefSeq" id="XP_015521688.2">
    <property type="nucleotide sequence ID" value="XM_015666202.2"/>
</dbReference>
<name>A0A6J0C555_NEOLC</name>
<dbReference type="Pfam" id="PF22456">
    <property type="entry name" value="PqqF-like_C_4"/>
    <property type="match status" value="1"/>
</dbReference>
<dbReference type="InterPro" id="IPR032632">
    <property type="entry name" value="Peptidase_M16_M"/>
</dbReference>
<feature type="domain" description="Peptidase M16 N-terminal" evidence="9">
    <location>
        <begin position="191"/>
        <end position="319"/>
    </location>
</feature>
<keyword evidence="4" id="KW-0378">Hydrolase</keyword>
<sequence>MVVSSKISLFKILNRCINKTIFVSQIMPKRLSHKQSNSPKKKFRLNYDSVNMPKPVCITEDPNPLQADKPQNKPHPVESLNMAELEKCIQKNSTTCEYLDTPVKSENDKKDYRVIKLPNGLTALLISDVRSISADQVDDDDDDDDYTDEEESGSEESGSESDEEEEDNDAASDLSDGDIDSHGNKRPRREEKMAACGLCVGVGSFSDPSEIPGMAHFLEHMVFMGSEKYPQENDFSSFVSKHGGSDNASTGYEETTFYFEIQEKQLFSALDRFAQFFISPLMKRDAITREREAIESEFQMALPSDFYRKEQLFCSLAQPGHPASKFAWGNLITLRDNVVDDKLYEELHKFRERHYSAHRMTLALQARLPLDTLEQYVKDCFSTVPNNNLPPEDFSRFKGTQSFETPDFKRIYKIKPVKDVCQVELTWALPSLHHLYKSKPHQYVSWIIGHEGKGSLISYLRKKMWCLDIFSGNGESAFEHTSLYALFSLSLVLTEDGHKHLKEVLDAVFSYIKLMCKSGPQKRIYDEIHQTEENSFRFTDEISAVDYVENLSESMRLYASTDYITGSDLYFEYNPEGIKACMDALTPDNVNIVLFDKKFNDSDFDKVEPWFNTKYTDTEIPNDWIEHWKTIEPLPEFHLPEPNIFLTDDFTLVPLPEDVPKYPTKIHSDPMSEVWFRPDPKFKIPECYMYYYFISPLALTSPENAALMDLLVTILKQLLVEELYPANAAELNYLIYTGDKGIIVKVNGFNQKLPLLLATITKYIADCPNLATQSMFDVMKAEQLKVYYNTFLKPGKLVKDVRLSILMLVHWAAVDRHAAVSGIEFQQFQTFAKEFTRNIYIQCLVQGNITDEDVINHTRNCLEILQCQSLSPDTMPQLRVAQIPLGVRCCRVKNFNTTDTNSVVTNYYQSGIGSTKISVIIELLIMLMEEPLFNQLRTQEQLGYNVFCLMRDTFGILGYSITVCTQADKFTTEHVDERIETFIKSFLKVLNKMSEKELNNIKVALVKLKQCVDLHLKEEVNRNWAEITSRDYMFDRQDKEISAVNSTKIVELRKWMENHVLDGNNLRKLSVQVVGNPREKKEIENESGEQIEVVRNAEENKRMNGTSKNGIAKSRDSFVENKSDSKFPLEFLTNLTNDKTIKPPEYYITDIVGYKKNLHVYPANRNAK</sequence>
<dbReference type="InterPro" id="IPR011765">
    <property type="entry name" value="Pept_M16_N"/>
</dbReference>
<dbReference type="PROSITE" id="PS00143">
    <property type="entry name" value="INSULINASE"/>
    <property type="match status" value="1"/>
</dbReference>
<keyword evidence="5" id="KW-0862">Zinc</keyword>
<feature type="compositionally biased region" description="Basic and acidic residues" evidence="8">
    <location>
        <begin position="179"/>
        <end position="190"/>
    </location>
</feature>
<evidence type="ECO:0000256" key="7">
    <source>
        <dbReference type="RuleBase" id="RU004447"/>
    </source>
</evidence>
<protein>
    <submittedName>
        <fullName evidence="14">Nardilysin</fullName>
    </submittedName>
</protein>
<evidence type="ECO:0000259" key="9">
    <source>
        <dbReference type="Pfam" id="PF00675"/>
    </source>
</evidence>
<dbReference type="SUPFAM" id="SSF63411">
    <property type="entry name" value="LuxS/MPP-like metallohydrolase"/>
    <property type="match status" value="4"/>
</dbReference>
<organism evidence="14">
    <name type="scientific">Neodiprion lecontei</name>
    <name type="common">Redheaded pine sawfly</name>
    <dbReference type="NCBI Taxonomy" id="441921"/>
    <lineage>
        <taxon>Eukaryota</taxon>
        <taxon>Metazoa</taxon>
        <taxon>Ecdysozoa</taxon>
        <taxon>Arthropoda</taxon>
        <taxon>Hexapoda</taxon>
        <taxon>Insecta</taxon>
        <taxon>Pterygota</taxon>
        <taxon>Neoptera</taxon>
        <taxon>Endopterygota</taxon>
        <taxon>Hymenoptera</taxon>
        <taxon>Tenthredinoidea</taxon>
        <taxon>Diprionidae</taxon>
        <taxon>Diprioninae</taxon>
        <taxon>Neodiprion</taxon>
    </lineage>
</organism>
<evidence type="ECO:0000313" key="13">
    <source>
        <dbReference type="Proteomes" id="UP000829291"/>
    </source>
</evidence>
<evidence type="ECO:0000256" key="3">
    <source>
        <dbReference type="ARBA" id="ARBA00022723"/>
    </source>
</evidence>
<dbReference type="PANTHER" id="PTHR43690:SF18">
    <property type="entry name" value="INSULIN-DEGRADING ENZYME-RELATED"/>
    <property type="match status" value="1"/>
</dbReference>
<keyword evidence="2" id="KW-0645">Protease</keyword>
<evidence type="ECO:0000259" key="10">
    <source>
        <dbReference type="Pfam" id="PF05193"/>
    </source>
</evidence>
<evidence type="ECO:0000259" key="12">
    <source>
        <dbReference type="Pfam" id="PF22456"/>
    </source>
</evidence>
<dbReference type="PANTHER" id="PTHR43690">
    <property type="entry name" value="NARDILYSIN"/>
    <property type="match status" value="1"/>
</dbReference>
<dbReference type="Proteomes" id="UP000829291">
    <property type="component" value="Chromosome 4"/>
</dbReference>
<gene>
    <name evidence="14" type="primary">LOC107225663</name>
</gene>
<dbReference type="GO" id="GO:0005737">
    <property type="term" value="C:cytoplasm"/>
    <property type="evidence" value="ECO:0007669"/>
    <property type="project" value="UniProtKB-ARBA"/>
</dbReference>
<evidence type="ECO:0000256" key="6">
    <source>
        <dbReference type="ARBA" id="ARBA00023049"/>
    </source>
</evidence>
<keyword evidence="13" id="KW-1185">Reference proteome</keyword>
<dbReference type="InParanoid" id="A0A6J0C555"/>
<dbReference type="OrthoDB" id="952271at2759"/>
<dbReference type="InterPro" id="IPR054734">
    <property type="entry name" value="PqqF-like_C_4"/>
</dbReference>
<dbReference type="InterPro" id="IPR011249">
    <property type="entry name" value="Metalloenz_LuxS/M16"/>
</dbReference>
<evidence type="ECO:0000256" key="2">
    <source>
        <dbReference type="ARBA" id="ARBA00022670"/>
    </source>
</evidence>
<dbReference type="Pfam" id="PF05193">
    <property type="entry name" value="Peptidase_M16_C"/>
    <property type="match status" value="1"/>
</dbReference>
<dbReference type="FunCoup" id="A0A6J0C555">
    <property type="interactions" value="1130"/>
</dbReference>
<proteinExistence type="inferred from homology"/>
<feature type="domain" description="Coenzyme PQQ synthesis protein F-like C-terminal lobe" evidence="12">
    <location>
        <begin position="923"/>
        <end position="1024"/>
    </location>
</feature>
<dbReference type="GO" id="GO:0004222">
    <property type="term" value="F:metalloendopeptidase activity"/>
    <property type="evidence" value="ECO:0007669"/>
    <property type="project" value="InterPro"/>
</dbReference>
<feature type="compositionally biased region" description="Acidic residues" evidence="8">
    <location>
        <begin position="136"/>
        <end position="178"/>
    </location>
</feature>
<keyword evidence="6" id="KW-0482">Metalloprotease</keyword>
<evidence type="ECO:0000256" key="8">
    <source>
        <dbReference type="SAM" id="MobiDB-lite"/>
    </source>
</evidence>
<dbReference type="InterPro" id="IPR001431">
    <property type="entry name" value="Pept_M16_Zn_BS"/>
</dbReference>
<dbReference type="Pfam" id="PF00675">
    <property type="entry name" value="Peptidase_M16"/>
    <property type="match status" value="1"/>
</dbReference>
<feature type="region of interest" description="Disordered" evidence="8">
    <location>
        <begin position="133"/>
        <end position="190"/>
    </location>
</feature>
<evidence type="ECO:0000256" key="5">
    <source>
        <dbReference type="ARBA" id="ARBA00022833"/>
    </source>
</evidence>
<keyword evidence="3" id="KW-0479">Metal-binding</keyword>
<reference evidence="14" key="1">
    <citation type="submission" date="2025-08" db="UniProtKB">
        <authorList>
            <consortium name="RefSeq"/>
        </authorList>
    </citation>
    <scope>IDENTIFICATION</scope>
    <source>
        <tissue evidence="14">Thorax and Abdomen</tissue>
    </source>
</reference>
<dbReference type="InterPro" id="IPR007863">
    <property type="entry name" value="Peptidase_M16_C"/>
</dbReference>
<dbReference type="KEGG" id="nlo:107225663"/>
<dbReference type="GeneID" id="107225663"/>
<evidence type="ECO:0000313" key="14">
    <source>
        <dbReference type="RefSeq" id="XP_015521688.2"/>
    </source>
</evidence>
<comment type="similarity">
    <text evidence="1 7">Belongs to the peptidase M16 family.</text>
</comment>
<evidence type="ECO:0000256" key="4">
    <source>
        <dbReference type="ARBA" id="ARBA00022801"/>
    </source>
</evidence>
<dbReference type="Pfam" id="PF16187">
    <property type="entry name" value="Peptidase_M16_M"/>
    <property type="match status" value="1"/>
</dbReference>
<dbReference type="GO" id="GO:0046872">
    <property type="term" value="F:metal ion binding"/>
    <property type="evidence" value="ECO:0007669"/>
    <property type="project" value="UniProtKB-KW"/>
</dbReference>
<evidence type="ECO:0000259" key="11">
    <source>
        <dbReference type="Pfam" id="PF16187"/>
    </source>
</evidence>
<dbReference type="Gene3D" id="3.30.830.10">
    <property type="entry name" value="Metalloenzyme, LuxS/M16 peptidase-like"/>
    <property type="match status" value="4"/>
</dbReference>
<dbReference type="GO" id="GO:0006508">
    <property type="term" value="P:proteolysis"/>
    <property type="evidence" value="ECO:0007669"/>
    <property type="project" value="UniProtKB-KW"/>
</dbReference>
<dbReference type="InterPro" id="IPR050626">
    <property type="entry name" value="Peptidase_M16"/>
</dbReference>
<dbReference type="AlphaFoldDB" id="A0A6J0C555"/>